<dbReference type="AlphaFoldDB" id="A0A4Y3RFN8"/>
<evidence type="ECO:0000256" key="1">
    <source>
        <dbReference type="SAM" id="MobiDB-lite"/>
    </source>
</evidence>
<proteinExistence type="predicted"/>
<comment type="caution">
    <text evidence="2">The sequence shown here is derived from an EMBL/GenBank/DDBJ whole genome shotgun (WGS) entry which is preliminary data.</text>
</comment>
<feature type="region of interest" description="Disordered" evidence="1">
    <location>
        <begin position="1"/>
        <end position="26"/>
    </location>
</feature>
<accession>A0A4Y3RFN8</accession>
<evidence type="ECO:0000313" key="2">
    <source>
        <dbReference type="EMBL" id="GEB55517.1"/>
    </source>
</evidence>
<reference evidence="2 3" key="1">
    <citation type="submission" date="2019-06" db="EMBL/GenBank/DDBJ databases">
        <title>Whole genome shotgun sequence of Streptomyces gardneri NBRC 12865.</title>
        <authorList>
            <person name="Hosoyama A."/>
            <person name="Uohara A."/>
            <person name="Ohji S."/>
            <person name="Ichikawa N."/>
        </authorList>
    </citation>
    <scope>NUCLEOTIDE SEQUENCE [LARGE SCALE GENOMIC DNA]</scope>
    <source>
        <strain evidence="2 3">NBRC 12865</strain>
    </source>
</reference>
<evidence type="ECO:0000313" key="3">
    <source>
        <dbReference type="Proteomes" id="UP000315226"/>
    </source>
</evidence>
<protein>
    <submittedName>
        <fullName evidence="2">Uncharacterized protein</fullName>
    </submittedName>
</protein>
<keyword evidence="3" id="KW-1185">Reference proteome</keyword>
<dbReference type="EMBL" id="BJMN01000007">
    <property type="protein sequence ID" value="GEB55517.1"/>
    <property type="molecule type" value="Genomic_DNA"/>
</dbReference>
<name>A0A4Y3RFN8_9ACTN</name>
<sequence length="68" mass="7482">MAIDMEGGDKRSRQHLLPSEQTDPQHRVSLTVDFEAGKVGLTPRRVTVHARPSAPSERWIAAARPAVP</sequence>
<organism evidence="2 3">
    <name type="scientific">Streptomyces gardneri</name>
    <dbReference type="NCBI Taxonomy" id="66892"/>
    <lineage>
        <taxon>Bacteria</taxon>
        <taxon>Bacillati</taxon>
        <taxon>Actinomycetota</taxon>
        <taxon>Actinomycetes</taxon>
        <taxon>Kitasatosporales</taxon>
        <taxon>Streptomycetaceae</taxon>
        <taxon>Streptomyces</taxon>
    </lineage>
</organism>
<dbReference type="Proteomes" id="UP000315226">
    <property type="component" value="Unassembled WGS sequence"/>
</dbReference>
<gene>
    <name evidence="2" type="ORF">SGA01_11220</name>
</gene>